<proteinExistence type="predicted"/>
<reference evidence="1 2" key="2">
    <citation type="journal article" date="2022" name="Mol. Ecol. Resour.">
        <title>The genomes of chicory, endive, great burdock and yacon provide insights into Asteraceae paleo-polyploidization history and plant inulin production.</title>
        <authorList>
            <person name="Fan W."/>
            <person name="Wang S."/>
            <person name="Wang H."/>
            <person name="Wang A."/>
            <person name="Jiang F."/>
            <person name="Liu H."/>
            <person name="Zhao H."/>
            <person name="Xu D."/>
            <person name="Zhang Y."/>
        </authorList>
    </citation>
    <scope>NUCLEOTIDE SEQUENCE [LARGE SCALE GENOMIC DNA]</scope>
    <source>
        <strain evidence="2">cv. Niubang</strain>
    </source>
</reference>
<gene>
    <name evidence="1" type="ORF">L6452_40627</name>
</gene>
<dbReference type="EMBL" id="CM042062">
    <property type="protein sequence ID" value="KAI3669392.1"/>
    <property type="molecule type" value="Genomic_DNA"/>
</dbReference>
<sequence length="649" mass="72521">MGCAMSFGKSGVGEDDDDLLVSVCRERKRLMKSAVDRRYALAGAHCKYNQSLYAVALALRLFVARHSSSSSSSQFLITFPAPSLNPTTNLNGPQSKTAAVTNAVEVEEEKADDEEESGGTVCEHFYDDGVTVDPTPAIMTSSSIPDDFVGWDFFNPFDNFTVNGGREQEKEEVQELKAEAGGADANVSLGVIDDDANVSLGSSLAKEDVDDNGRELLEALKDVEDHFLKAFESGVEFSKMLEFTNVGPLHHLDSKECSEKLIPSIAWHKSSLTTSPSCRSLLSSSSRSSSSWTGINSNADLFDETGGMESGSHLSTLGRLFAWEKKLYDEVKAGNEMKKIYDRKSSQLITENASNKRGIEDQVNDLYSRLMVSIKICDSISKRIEKVRDDELQPQLIELLHGLMKTWKVMLESHKTQSRTMFEVKTFPSTAALTNDRSRHLATLQLEAEIQNWRMCFSSYISAIEAYIEALSEWAYRTIAPEKESGSPPLVFAICRDWLTVAKNLPDKAVTYAMKRFAKDLRTLWAQQGIELQQKRKVDRLVAESEKRVVGFEREERNIVSSKPMNMKNKVDVLAEKKAQLGGFTKMVETEKAKHKDYVEETRRVILVGFQTGFSSVFDSLTEFSEVCVRKYDDVMRNATSGPNLLHEC</sequence>
<dbReference type="Proteomes" id="UP001055879">
    <property type="component" value="Linkage Group LG16"/>
</dbReference>
<evidence type="ECO:0000313" key="2">
    <source>
        <dbReference type="Proteomes" id="UP001055879"/>
    </source>
</evidence>
<accession>A0ACB8XN66</accession>
<evidence type="ECO:0000313" key="1">
    <source>
        <dbReference type="EMBL" id="KAI3669392.1"/>
    </source>
</evidence>
<organism evidence="1 2">
    <name type="scientific">Arctium lappa</name>
    <name type="common">Greater burdock</name>
    <name type="synonym">Lappa major</name>
    <dbReference type="NCBI Taxonomy" id="4217"/>
    <lineage>
        <taxon>Eukaryota</taxon>
        <taxon>Viridiplantae</taxon>
        <taxon>Streptophyta</taxon>
        <taxon>Embryophyta</taxon>
        <taxon>Tracheophyta</taxon>
        <taxon>Spermatophyta</taxon>
        <taxon>Magnoliopsida</taxon>
        <taxon>eudicotyledons</taxon>
        <taxon>Gunneridae</taxon>
        <taxon>Pentapetalae</taxon>
        <taxon>asterids</taxon>
        <taxon>campanulids</taxon>
        <taxon>Asterales</taxon>
        <taxon>Asteraceae</taxon>
        <taxon>Carduoideae</taxon>
        <taxon>Cardueae</taxon>
        <taxon>Arctiinae</taxon>
        <taxon>Arctium</taxon>
    </lineage>
</organism>
<keyword evidence="2" id="KW-1185">Reference proteome</keyword>
<name>A0ACB8XN66_ARCLA</name>
<protein>
    <submittedName>
        <fullName evidence="1">Uncharacterized protein</fullName>
    </submittedName>
</protein>
<reference evidence="2" key="1">
    <citation type="journal article" date="2022" name="Mol. Ecol. Resour.">
        <title>The genomes of chicory, endive, great burdock and yacon provide insights into Asteraceae palaeo-polyploidization history and plant inulin production.</title>
        <authorList>
            <person name="Fan W."/>
            <person name="Wang S."/>
            <person name="Wang H."/>
            <person name="Wang A."/>
            <person name="Jiang F."/>
            <person name="Liu H."/>
            <person name="Zhao H."/>
            <person name="Xu D."/>
            <person name="Zhang Y."/>
        </authorList>
    </citation>
    <scope>NUCLEOTIDE SEQUENCE [LARGE SCALE GENOMIC DNA]</scope>
    <source>
        <strain evidence="2">cv. Niubang</strain>
    </source>
</reference>
<comment type="caution">
    <text evidence="1">The sequence shown here is derived from an EMBL/GenBank/DDBJ whole genome shotgun (WGS) entry which is preliminary data.</text>
</comment>